<evidence type="ECO:0000256" key="1">
    <source>
        <dbReference type="ARBA" id="ARBA00009369"/>
    </source>
</evidence>
<comment type="caution">
    <text evidence="7">The sequence shown here is derived from an EMBL/GenBank/DDBJ whole genome shotgun (WGS) entry which is preliminary data.</text>
</comment>
<evidence type="ECO:0000313" key="7">
    <source>
        <dbReference type="EMBL" id="HGW92272.1"/>
    </source>
</evidence>
<dbReference type="PANTHER" id="PTHR34138:SF1">
    <property type="entry name" value="CELL SHAPE-DETERMINING PROTEIN MREC"/>
    <property type="match status" value="1"/>
</dbReference>
<protein>
    <recommendedName>
        <fullName evidence="2">Cell shape-determining protein MreC</fullName>
    </recommendedName>
    <alternativeName>
        <fullName evidence="4">Cell shape protein MreC</fullName>
    </alternativeName>
</protein>
<dbReference type="EMBL" id="DTHG01000086">
    <property type="protein sequence ID" value="HGW92272.1"/>
    <property type="molecule type" value="Genomic_DNA"/>
</dbReference>
<dbReference type="PANTHER" id="PTHR34138">
    <property type="entry name" value="CELL SHAPE-DETERMINING PROTEIN MREC"/>
    <property type="match status" value="1"/>
</dbReference>
<evidence type="ECO:0000256" key="3">
    <source>
        <dbReference type="ARBA" id="ARBA00022960"/>
    </source>
</evidence>
<feature type="domain" description="Rod shape-determining protein MreC beta-barrel core" evidence="6">
    <location>
        <begin position="119"/>
        <end position="248"/>
    </location>
</feature>
<reference evidence="7" key="1">
    <citation type="journal article" date="2020" name="mSystems">
        <title>Genome- and Community-Level Interaction Insights into Carbon Utilization and Element Cycling Functions of Hydrothermarchaeota in Hydrothermal Sediment.</title>
        <authorList>
            <person name="Zhou Z."/>
            <person name="Liu Y."/>
            <person name="Xu W."/>
            <person name="Pan J."/>
            <person name="Luo Z.H."/>
            <person name="Li M."/>
        </authorList>
    </citation>
    <scope>NUCLEOTIDE SEQUENCE [LARGE SCALE GENOMIC DNA]</scope>
    <source>
        <strain evidence="7">SpSt-780</strain>
    </source>
</reference>
<dbReference type="Gene3D" id="2.40.10.350">
    <property type="entry name" value="Rod shape-determining protein MreC, domain 2"/>
    <property type="match status" value="1"/>
</dbReference>
<evidence type="ECO:0000256" key="5">
    <source>
        <dbReference type="SAM" id="Phobius"/>
    </source>
</evidence>
<evidence type="ECO:0000256" key="4">
    <source>
        <dbReference type="ARBA" id="ARBA00032089"/>
    </source>
</evidence>
<evidence type="ECO:0000256" key="2">
    <source>
        <dbReference type="ARBA" id="ARBA00013855"/>
    </source>
</evidence>
<gene>
    <name evidence="7" type="ORF">ENV67_07020</name>
</gene>
<dbReference type="AlphaFoldDB" id="A0A7C4UDD4"/>
<keyword evidence="5" id="KW-1133">Transmembrane helix</keyword>
<dbReference type="GO" id="GO:0005886">
    <property type="term" value="C:plasma membrane"/>
    <property type="evidence" value="ECO:0007669"/>
    <property type="project" value="TreeGrafter"/>
</dbReference>
<organism evidence="7">
    <name type="scientific">candidate division WOR-3 bacterium</name>
    <dbReference type="NCBI Taxonomy" id="2052148"/>
    <lineage>
        <taxon>Bacteria</taxon>
        <taxon>Bacteria division WOR-3</taxon>
    </lineage>
</organism>
<dbReference type="InterPro" id="IPR042177">
    <property type="entry name" value="Cell/Rod_1"/>
</dbReference>
<dbReference type="InterPro" id="IPR042175">
    <property type="entry name" value="Cell/Rod_MreC_2"/>
</dbReference>
<dbReference type="GO" id="GO:0008360">
    <property type="term" value="P:regulation of cell shape"/>
    <property type="evidence" value="ECO:0007669"/>
    <property type="project" value="UniProtKB-KW"/>
</dbReference>
<keyword evidence="5" id="KW-0472">Membrane</keyword>
<dbReference type="InterPro" id="IPR055342">
    <property type="entry name" value="MreC_beta-barrel_core"/>
</dbReference>
<dbReference type="Pfam" id="PF04085">
    <property type="entry name" value="MreC"/>
    <property type="match status" value="1"/>
</dbReference>
<dbReference type="InterPro" id="IPR007221">
    <property type="entry name" value="MreC"/>
</dbReference>
<evidence type="ECO:0000259" key="6">
    <source>
        <dbReference type="Pfam" id="PF04085"/>
    </source>
</evidence>
<proteinExistence type="inferred from homology"/>
<sequence length="251" mass="29229">MRKKITFFYIFLILAPSILYFFEREKGIRALRNISGWIIFPAKVISNSVSEYKELKMKNDYLNKKVLYLTLQLNNLNMFKIENEYLKKILQFTIEKNLFIEPVQVITYNEEGGNKIYICRKKTVNILKKDLPVIGYEGLIGRIKDITKDFIIVQSIHHSNNFVSVMDLRTGVKGILKWDSDFLIDGISINEDVSIGDTFVTSGMGGIYPKGINVGIVQNIIREKNDYEAKIYLKPFEPLKFYDELFVILNR</sequence>
<keyword evidence="3" id="KW-0133">Cell shape</keyword>
<dbReference type="Gene3D" id="2.40.10.340">
    <property type="entry name" value="Rod shape-determining protein MreC, domain 1"/>
    <property type="match status" value="1"/>
</dbReference>
<accession>A0A7C4UDD4</accession>
<keyword evidence="5" id="KW-0812">Transmembrane</keyword>
<comment type="similarity">
    <text evidence="1">Belongs to the MreC family.</text>
</comment>
<feature type="transmembrane region" description="Helical" evidence="5">
    <location>
        <begin position="6"/>
        <end position="22"/>
    </location>
</feature>
<name>A0A7C4UDD4_UNCW3</name>